<dbReference type="EMBL" id="GBRH01217845">
    <property type="protein sequence ID" value="JAD80050.1"/>
    <property type="molecule type" value="Transcribed_RNA"/>
</dbReference>
<dbReference type="AlphaFoldDB" id="A0A0A9D316"/>
<name>A0A0A9D316_ARUDO</name>
<reference evidence="1" key="2">
    <citation type="journal article" date="2015" name="Data Brief">
        <title>Shoot transcriptome of the giant reed, Arundo donax.</title>
        <authorList>
            <person name="Barrero R.A."/>
            <person name="Guerrero F.D."/>
            <person name="Moolhuijzen P."/>
            <person name="Goolsby J.A."/>
            <person name="Tidwell J."/>
            <person name="Bellgard S.E."/>
            <person name="Bellgard M.I."/>
        </authorList>
    </citation>
    <scope>NUCLEOTIDE SEQUENCE</scope>
    <source>
        <tissue evidence="1">Shoot tissue taken approximately 20 cm above the soil surface</tissue>
    </source>
</reference>
<reference evidence="1" key="1">
    <citation type="submission" date="2014-09" db="EMBL/GenBank/DDBJ databases">
        <authorList>
            <person name="Magalhaes I.L.F."/>
            <person name="Oliveira U."/>
            <person name="Santos F.R."/>
            <person name="Vidigal T.H.D.A."/>
            <person name="Brescovit A.D."/>
            <person name="Santos A.J."/>
        </authorList>
    </citation>
    <scope>NUCLEOTIDE SEQUENCE</scope>
    <source>
        <tissue evidence="1">Shoot tissue taken approximately 20 cm above the soil surface</tissue>
    </source>
</reference>
<sequence>MSAVCSLEFPLNIDGPKLLPYLRLESAGNRCVYVLQRLCNNLVDRIIWCNWLILIHQNIWKVGILLPPLRHFFLARADLLMPPQMARPVGVFAAHASAAVQALRELNLSIQEDGLVLLPHLGPLLVLVSERCVHPLKCHLHLHAVIVVLLMLVGMLQNLLDYTMLHSCTQFNIQVSNKWI</sequence>
<accession>A0A0A9D316</accession>
<protein>
    <submittedName>
        <fullName evidence="1">Uncharacterized protein</fullName>
    </submittedName>
</protein>
<evidence type="ECO:0000313" key="1">
    <source>
        <dbReference type="EMBL" id="JAD80050.1"/>
    </source>
</evidence>
<organism evidence="1">
    <name type="scientific">Arundo donax</name>
    <name type="common">Giant reed</name>
    <name type="synonym">Donax arundinaceus</name>
    <dbReference type="NCBI Taxonomy" id="35708"/>
    <lineage>
        <taxon>Eukaryota</taxon>
        <taxon>Viridiplantae</taxon>
        <taxon>Streptophyta</taxon>
        <taxon>Embryophyta</taxon>
        <taxon>Tracheophyta</taxon>
        <taxon>Spermatophyta</taxon>
        <taxon>Magnoliopsida</taxon>
        <taxon>Liliopsida</taxon>
        <taxon>Poales</taxon>
        <taxon>Poaceae</taxon>
        <taxon>PACMAD clade</taxon>
        <taxon>Arundinoideae</taxon>
        <taxon>Arundineae</taxon>
        <taxon>Arundo</taxon>
    </lineage>
</organism>
<proteinExistence type="predicted"/>